<dbReference type="SUPFAM" id="SSF101386">
    <property type="entry name" value="all-alpha NTP pyrophosphatases"/>
    <property type="match status" value="2"/>
</dbReference>
<comment type="caution">
    <text evidence="2">The sequence shown here is derived from an EMBL/GenBank/DDBJ whole genome shotgun (WGS) entry which is preliminary data.</text>
</comment>
<dbReference type="EC" id="3.6.1.9" evidence="2"/>
<protein>
    <submittedName>
        <fullName evidence="2">Nucleoside triphosphate pyrophosphohydrolase</fullName>
        <ecNumber evidence="2">3.6.1.9</ecNumber>
    </submittedName>
</protein>
<organism evidence="2 3">
    <name type="scientific">Fibrella forsythiae</name>
    <dbReference type="NCBI Taxonomy" id="2817061"/>
    <lineage>
        <taxon>Bacteria</taxon>
        <taxon>Pseudomonadati</taxon>
        <taxon>Bacteroidota</taxon>
        <taxon>Cytophagia</taxon>
        <taxon>Cytophagales</taxon>
        <taxon>Spirosomataceae</taxon>
        <taxon>Fibrella</taxon>
    </lineage>
</organism>
<dbReference type="GO" id="GO:0047429">
    <property type="term" value="F:nucleoside triphosphate diphosphatase activity"/>
    <property type="evidence" value="ECO:0007669"/>
    <property type="project" value="UniProtKB-EC"/>
</dbReference>
<dbReference type="Proteomes" id="UP000664628">
    <property type="component" value="Unassembled WGS sequence"/>
</dbReference>
<sequence>MTFDQLPPRRQHQLMAFDRLLTIMDELREQCPWDRKQTMETLRHLTIEETYELSDAILEGDRTEIKKEIGDLMLHMVFYSKIGSEAPREDATRFDVADVLHGICDKLVSRHPHIYGDVVAETEAQVKANWEQLKLKEGNKSVLGGVPQSLPALVKAMRIQEKARGAGFDWDEKQQVWEKVEEEMQEFKAEFNVDNGEPIDAQRAEGEFGDLLFSLVNYARFIDLNPETALERTNKKFIKRFQYLEERARANGQALHEMTLAEMDVYWNEAKVVV</sequence>
<evidence type="ECO:0000259" key="1">
    <source>
        <dbReference type="Pfam" id="PF03819"/>
    </source>
</evidence>
<dbReference type="NCBIfam" id="TIGR00444">
    <property type="entry name" value="mazG"/>
    <property type="match status" value="1"/>
</dbReference>
<dbReference type="CDD" id="cd11529">
    <property type="entry name" value="NTP-PPase_MazG_Cterm"/>
    <property type="match status" value="1"/>
</dbReference>
<dbReference type="EMBL" id="JAFMYW010000008">
    <property type="protein sequence ID" value="MBO0951533.1"/>
    <property type="molecule type" value="Genomic_DNA"/>
</dbReference>
<dbReference type="PANTHER" id="PTHR30522:SF0">
    <property type="entry name" value="NUCLEOSIDE TRIPHOSPHATE PYROPHOSPHOHYDROLASE"/>
    <property type="match status" value="1"/>
</dbReference>
<dbReference type="PANTHER" id="PTHR30522">
    <property type="entry name" value="NUCLEOSIDE TRIPHOSPHATE PYROPHOSPHOHYDROLASE"/>
    <property type="match status" value="1"/>
</dbReference>
<keyword evidence="3" id="KW-1185">Reference proteome</keyword>
<proteinExistence type="predicted"/>
<feature type="domain" description="NTP pyrophosphohydrolase MazG-like" evidence="1">
    <location>
        <begin position="37"/>
        <end position="114"/>
    </location>
</feature>
<reference evidence="2 3" key="1">
    <citation type="submission" date="2021-03" db="EMBL/GenBank/DDBJ databases">
        <title>Fibrella sp. HMF5405 genome sequencing and assembly.</title>
        <authorList>
            <person name="Kang H."/>
            <person name="Kim H."/>
            <person name="Bae S."/>
            <person name="Joh K."/>
        </authorList>
    </citation>
    <scope>NUCLEOTIDE SEQUENCE [LARGE SCALE GENOMIC DNA]</scope>
    <source>
        <strain evidence="2 3">HMF5405</strain>
    </source>
</reference>
<accession>A0ABS3JNE8</accession>
<dbReference type="InterPro" id="IPR048015">
    <property type="entry name" value="NTP-PPase_MazG-like_N"/>
</dbReference>
<dbReference type="InterPro" id="IPR011551">
    <property type="entry name" value="NTP_PyrPHydrolase_MazG"/>
</dbReference>
<evidence type="ECO:0000313" key="2">
    <source>
        <dbReference type="EMBL" id="MBO0951533.1"/>
    </source>
</evidence>
<dbReference type="Pfam" id="PF03819">
    <property type="entry name" value="MazG"/>
    <property type="match status" value="1"/>
</dbReference>
<dbReference type="InterPro" id="IPR004518">
    <property type="entry name" value="MazG-like_dom"/>
</dbReference>
<dbReference type="RefSeq" id="WP_207331489.1">
    <property type="nucleotide sequence ID" value="NZ_JAFMYW010000008.1"/>
</dbReference>
<name>A0ABS3JNE8_9BACT</name>
<dbReference type="CDD" id="cd11528">
    <property type="entry name" value="NTP-PPase_MazG_Nterm"/>
    <property type="match status" value="1"/>
</dbReference>
<dbReference type="NCBIfam" id="NF007113">
    <property type="entry name" value="PRK09562.1"/>
    <property type="match status" value="1"/>
</dbReference>
<keyword evidence="2" id="KW-0378">Hydrolase</keyword>
<dbReference type="InterPro" id="IPR048011">
    <property type="entry name" value="NTP-PPase_MazG-like_C"/>
</dbReference>
<evidence type="ECO:0000313" key="3">
    <source>
        <dbReference type="Proteomes" id="UP000664628"/>
    </source>
</evidence>
<dbReference type="Gene3D" id="1.10.287.1080">
    <property type="entry name" value="MazG-like"/>
    <property type="match status" value="2"/>
</dbReference>
<gene>
    <name evidence="2" type="primary">mazG</name>
    <name evidence="2" type="ORF">J2I46_23315</name>
</gene>